<comment type="caution">
    <text evidence="2">The sequence shown here is derived from an EMBL/GenBank/DDBJ whole genome shotgun (WGS) entry which is preliminary data.</text>
</comment>
<evidence type="ECO:0000313" key="3">
    <source>
        <dbReference type="Proteomes" id="UP000709336"/>
    </source>
</evidence>
<dbReference type="Pfam" id="PF00899">
    <property type="entry name" value="ThiF"/>
    <property type="match status" value="1"/>
</dbReference>
<dbReference type="CDD" id="cd00757">
    <property type="entry name" value="ThiF_MoeB_HesA_family"/>
    <property type="match status" value="1"/>
</dbReference>
<gene>
    <name evidence="2" type="ORF">HCJ96_07475</name>
</gene>
<reference evidence="2 3" key="1">
    <citation type="submission" date="2020-03" db="EMBL/GenBank/DDBJ databases">
        <title>Alteromonas ponticola sp. nov., isolated from seawater.</title>
        <authorList>
            <person name="Yoon J.-H."/>
            <person name="Kim Y.-O."/>
        </authorList>
    </citation>
    <scope>NUCLEOTIDE SEQUENCE [LARGE SCALE GENOMIC DNA]</scope>
    <source>
        <strain evidence="2 3">MYP5</strain>
    </source>
</reference>
<dbReference type="PANTHER" id="PTHR10953">
    <property type="entry name" value="UBIQUITIN-ACTIVATING ENZYME E1"/>
    <property type="match status" value="1"/>
</dbReference>
<dbReference type="InterPro" id="IPR000594">
    <property type="entry name" value="ThiF_NAD_FAD-bd"/>
</dbReference>
<accession>A0ABX1R050</accession>
<dbReference type="PANTHER" id="PTHR10953:SF240">
    <property type="entry name" value="SULFUR CARRIER PROTEIN THIS ADENYLYLTRANSFERASE"/>
    <property type="match status" value="1"/>
</dbReference>
<feature type="domain" description="THIF-type NAD/FAD binding fold" evidence="1">
    <location>
        <begin position="10"/>
        <end position="243"/>
    </location>
</feature>
<dbReference type="EMBL" id="JAATNW010000004">
    <property type="protein sequence ID" value="NMH59850.1"/>
    <property type="molecule type" value="Genomic_DNA"/>
</dbReference>
<organism evidence="2 3">
    <name type="scientific">Alteromonas ponticola</name>
    <dbReference type="NCBI Taxonomy" id="2720613"/>
    <lineage>
        <taxon>Bacteria</taxon>
        <taxon>Pseudomonadati</taxon>
        <taxon>Pseudomonadota</taxon>
        <taxon>Gammaproteobacteria</taxon>
        <taxon>Alteromonadales</taxon>
        <taxon>Alteromonadaceae</taxon>
        <taxon>Alteromonas/Salinimonas group</taxon>
        <taxon>Alteromonas</taxon>
    </lineage>
</organism>
<evidence type="ECO:0000259" key="1">
    <source>
        <dbReference type="Pfam" id="PF00899"/>
    </source>
</evidence>
<dbReference type="RefSeq" id="WP_169210427.1">
    <property type="nucleotide sequence ID" value="NZ_JAATNW010000004.1"/>
</dbReference>
<protein>
    <submittedName>
        <fullName evidence="2">HesA/MoeB/ThiF family protein</fullName>
    </submittedName>
</protein>
<dbReference type="InterPro" id="IPR035985">
    <property type="entry name" value="Ubiquitin-activating_enz"/>
</dbReference>
<dbReference type="Proteomes" id="UP000709336">
    <property type="component" value="Unassembled WGS sequence"/>
</dbReference>
<dbReference type="InterPro" id="IPR045886">
    <property type="entry name" value="ThiF/MoeB/HesA"/>
</dbReference>
<proteinExistence type="predicted"/>
<keyword evidence="3" id="KW-1185">Reference proteome</keyword>
<evidence type="ECO:0000313" key="2">
    <source>
        <dbReference type="EMBL" id="NMH59850.1"/>
    </source>
</evidence>
<sequence length="248" mass="27337">MLTKEMYQRYSRQLLVEQFDETAQQRLHNASVLIIGAGGLGCAAAQYLAGSGVGHLLIMDHDNVDLSNLQRQPLYREADVGKNKAESAARQLLTLNSEIRISPLVYQATPALLEALMPVVDIILDCTDNLPTRLMINEAAYYFDKPLFIGAASGNLAQFIALSPRQRHGCYACLYSPDQHTGNNCLTQGILGPVVAIAGNYQALAALYYLSNINTPEWGQLHVFDGMKMQWSQYAIPKRANCSICGDR</sequence>
<dbReference type="Gene3D" id="3.40.50.720">
    <property type="entry name" value="NAD(P)-binding Rossmann-like Domain"/>
    <property type="match status" value="1"/>
</dbReference>
<name>A0ABX1R050_9ALTE</name>
<dbReference type="SUPFAM" id="SSF69572">
    <property type="entry name" value="Activating enzymes of the ubiquitin-like proteins"/>
    <property type="match status" value="1"/>
</dbReference>